<dbReference type="Gene3D" id="3.30.450.60">
    <property type="match status" value="1"/>
</dbReference>
<evidence type="ECO:0000313" key="3">
    <source>
        <dbReference type="Proteomes" id="UP000315522"/>
    </source>
</evidence>
<dbReference type="AlphaFoldDB" id="A0A559MGA5"/>
<feature type="non-terminal residue" evidence="2">
    <location>
        <position position="39"/>
    </location>
</feature>
<proteinExistence type="predicted"/>
<accession>A0A559MGA5</accession>
<gene>
    <name evidence="2" type="primary">aps2</name>
    <name evidence="2" type="ORF">LAWI1_G002336</name>
</gene>
<evidence type="ECO:0000259" key="1">
    <source>
        <dbReference type="Pfam" id="PF01217"/>
    </source>
</evidence>
<dbReference type="InterPro" id="IPR011012">
    <property type="entry name" value="Longin-like_dom_sf"/>
</dbReference>
<dbReference type="InterPro" id="IPR022775">
    <property type="entry name" value="AP_mu_sigma_su"/>
</dbReference>
<sequence length="39" mass="4558">MVLSFILIQNRQGKTRLAKWYAPYNDEEKIKLKGEVCSS</sequence>
<comment type="caution">
    <text evidence="2">The sequence shown here is derived from an EMBL/GenBank/DDBJ whole genome shotgun (WGS) entry which is preliminary data.</text>
</comment>
<dbReference type="SUPFAM" id="SSF64356">
    <property type="entry name" value="SNARE-like"/>
    <property type="match status" value="1"/>
</dbReference>
<keyword evidence="3" id="KW-1185">Reference proteome</keyword>
<dbReference type="Pfam" id="PF01217">
    <property type="entry name" value="Clat_adaptor_s"/>
    <property type="match status" value="1"/>
</dbReference>
<evidence type="ECO:0000313" key="2">
    <source>
        <dbReference type="EMBL" id="TVY92010.1"/>
    </source>
</evidence>
<organism evidence="2 3">
    <name type="scientific">Lachnellula willkommii</name>
    <dbReference type="NCBI Taxonomy" id="215461"/>
    <lineage>
        <taxon>Eukaryota</taxon>
        <taxon>Fungi</taxon>
        <taxon>Dikarya</taxon>
        <taxon>Ascomycota</taxon>
        <taxon>Pezizomycotina</taxon>
        <taxon>Leotiomycetes</taxon>
        <taxon>Helotiales</taxon>
        <taxon>Lachnaceae</taxon>
        <taxon>Lachnellula</taxon>
    </lineage>
</organism>
<protein>
    <submittedName>
        <fullName evidence="2">AP-2 complex subunit sigma</fullName>
    </submittedName>
</protein>
<dbReference type="EMBL" id="QGML01000410">
    <property type="protein sequence ID" value="TVY92010.1"/>
    <property type="molecule type" value="Genomic_DNA"/>
</dbReference>
<feature type="domain" description="AP complex mu/sigma subunit" evidence="1">
    <location>
        <begin position="3"/>
        <end position="36"/>
    </location>
</feature>
<name>A0A559MGA5_9HELO</name>
<dbReference type="Proteomes" id="UP000315522">
    <property type="component" value="Unassembled WGS sequence"/>
</dbReference>
<reference evidence="2 3" key="1">
    <citation type="submission" date="2018-05" db="EMBL/GenBank/DDBJ databases">
        <title>Genome sequencing and assembly of the regulated plant pathogen Lachnellula willkommii and related sister species for the development of diagnostic species identification markers.</title>
        <authorList>
            <person name="Giroux E."/>
            <person name="Bilodeau G."/>
        </authorList>
    </citation>
    <scope>NUCLEOTIDE SEQUENCE [LARGE SCALE GENOMIC DNA]</scope>
    <source>
        <strain evidence="2 3">CBS 172.35</strain>
    </source>
</reference>